<keyword evidence="5 6" id="KW-0472">Membrane</keyword>
<dbReference type="Gene3D" id="1.20.81.30">
    <property type="entry name" value="Type II secretion system (T2SS), domain F"/>
    <property type="match status" value="1"/>
</dbReference>
<keyword evidence="9" id="KW-1185">Reference proteome</keyword>
<dbReference type="PANTHER" id="PTHR35007:SF1">
    <property type="entry name" value="PILUS ASSEMBLY PROTEIN"/>
    <property type="match status" value="1"/>
</dbReference>
<evidence type="ECO:0000256" key="3">
    <source>
        <dbReference type="ARBA" id="ARBA00022692"/>
    </source>
</evidence>
<evidence type="ECO:0000256" key="5">
    <source>
        <dbReference type="ARBA" id="ARBA00023136"/>
    </source>
</evidence>
<organism evidence="8 9">
    <name type="scientific">Syntrophaceticus schinkii</name>
    <dbReference type="NCBI Taxonomy" id="499207"/>
    <lineage>
        <taxon>Bacteria</taxon>
        <taxon>Bacillati</taxon>
        <taxon>Bacillota</taxon>
        <taxon>Clostridia</taxon>
        <taxon>Thermoanaerobacterales</taxon>
        <taxon>Thermoanaerobacterales Family III. Incertae Sedis</taxon>
        <taxon>Syntrophaceticus</taxon>
    </lineage>
</organism>
<dbReference type="InterPro" id="IPR042094">
    <property type="entry name" value="T2SS_GspF_sf"/>
</dbReference>
<evidence type="ECO:0000256" key="6">
    <source>
        <dbReference type="SAM" id="Phobius"/>
    </source>
</evidence>
<feature type="domain" description="Type II secretion system protein GspF" evidence="7">
    <location>
        <begin position="54"/>
        <end position="176"/>
    </location>
</feature>
<evidence type="ECO:0000256" key="1">
    <source>
        <dbReference type="ARBA" id="ARBA00004651"/>
    </source>
</evidence>
<dbReference type="AlphaFoldDB" id="A0A0B7MCV4"/>
<dbReference type="InterPro" id="IPR018076">
    <property type="entry name" value="T2SS_GspF_dom"/>
</dbReference>
<evidence type="ECO:0000313" key="8">
    <source>
        <dbReference type="EMBL" id="CEO88374.1"/>
    </source>
</evidence>
<sequence length="218" mass="23597">MGFPLLLILLTGNLRIAIFCGLIACMLPWIHLNIRRQKRLQLLNSQLADSLGIMTNALRAGYSFLQGMEMVAAETPHPLAGEYKRALREMQLGTPTEVALNNMSRRVGSDDLELVITAILTQRQVGGNLAEILSNIAGTIRERVRIKGEIKTLTAQGRISGLIIGLLPVVLLALLLVINPGYIGMLFTEPIGIALLGGSACGEVIGVLIIKRIVNIEV</sequence>
<keyword evidence="2" id="KW-1003">Cell membrane</keyword>
<gene>
    <name evidence="8" type="ORF">SSCH_180022</name>
</gene>
<evidence type="ECO:0000259" key="7">
    <source>
        <dbReference type="Pfam" id="PF00482"/>
    </source>
</evidence>
<keyword evidence="4 6" id="KW-1133">Transmembrane helix</keyword>
<protein>
    <submittedName>
        <fullName evidence="8">Type II secretion system protein</fullName>
    </submittedName>
</protein>
<dbReference type="GO" id="GO:0005886">
    <property type="term" value="C:plasma membrane"/>
    <property type="evidence" value="ECO:0007669"/>
    <property type="project" value="UniProtKB-SubCell"/>
</dbReference>
<accession>A0A0B7MCV4</accession>
<proteinExistence type="predicted"/>
<dbReference type="OrthoDB" id="9803381at2"/>
<reference evidence="9" key="1">
    <citation type="submission" date="2015-01" db="EMBL/GenBank/DDBJ databases">
        <authorList>
            <person name="Manzoor Shahid"/>
            <person name="Zubair Saima"/>
        </authorList>
    </citation>
    <scope>NUCLEOTIDE SEQUENCE [LARGE SCALE GENOMIC DNA]</scope>
    <source>
        <strain evidence="9">Sp3</strain>
    </source>
</reference>
<evidence type="ECO:0000313" key="9">
    <source>
        <dbReference type="Proteomes" id="UP000046155"/>
    </source>
</evidence>
<keyword evidence="3 6" id="KW-0812">Transmembrane</keyword>
<evidence type="ECO:0000256" key="2">
    <source>
        <dbReference type="ARBA" id="ARBA00022475"/>
    </source>
</evidence>
<dbReference type="RefSeq" id="WP_052835346.1">
    <property type="nucleotide sequence ID" value="NZ_CDRZ01000090.1"/>
</dbReference>
<dbReference type="PANTHER" id="PTHR35007">
    <property type="entry name" value="INTEGRAL MEMBRANE PROTEIN-RELATED"/>
    <property type="match status" value="1"/>
</dbReference>
<comment type="subcellular location">
    <subcellularLocation>
        <location evidence="1">Cell membrane</location>
        <topology evidence="1">Multi-pass membrane protein</topology>
    </subcellularLocation>
</comment>
<evidence type="ECO:0000256" key="4">
    <source>
        <dbReference type="ARBA" id="ARBA00022989"/>
    </source>
</evidence>
<dbReference type="EMBL" id="CDRZ01000090">
    <property type="protein sequence ID" value="CEO88374.1"/>
    <property type="molecule type" value="Genomic_DNA"/>
</dbReference>
<feature type="transmembrane region" description="Helical" evidence="6">
    <location>
        <begin position="6"/>
        <end position="30"/>
    </location>
</feature>
<dbReference type="Proteomes" id="UP000046155">
    <property type="component" value="Unassembled WGS sequence"/>
</dbReference>
<name>A0A0B7MCV4_9FIRM</name>
<feature type="transmembrane region" description="Helical" evidence="6">
    <location>
        <begin position="159"/>
        <end position="178"/>
    </location>
</feature>
<dbReference type="Pfam" id="PF00482">
    <property type="entry name" value="T2SSF"/>
    <property type="match status" value="1"/>
</dbReference>
<feature type="transmembrane region" description="Helical" evidence="6">
    <location>
        <begin position="190"/>
        <end position="210"/>
    </location>
</feature>